<comment type="similarity">
    <text evidence="1">Belongs to the ornithine cyclodeaminase/mu-crystallin family.</text>
</comment>
<dbReference type="PANTHER" id="PTHR13812:SF19">
    <property type="entry name" value="KETIMINE REDUCTASE MU-CRYSTALLIN"/>
    <property type="match status" value="1"/>
</dbReference>
<dbReference type="Proteomes" id="UP000076078">
    <property type="component" value="Unassembled WGS sequence"/>
</dbReference>
<dbReference type="InParanoid" id="A0A151ZHQ1"/>
<dbReference type="Gene3D" id="3.40.50.720">
    <property type="entry name" value="NAD(P)-binding Rossmann-like Domain"/>
    <property type="match status" value="1"/>
</dbReference>
<dbReference type="OrthoDB" id="41492at2759"/>
<dbReference type="EMBL" id="LODT01000028">
    <property type="protein sequence ID" value="KYQ93512.1"/>
    <property type="molecule type" value="Genomic_DNA"/>
</dbReference>
<evidence type="ECO:0008006" key="4">
    <source>
        <dbReference type="Google" id="ProtNLM"/>
    </source>
</evidence>
<dbReference type="Gene3D" id="3.30.1780.10">
    <property type="entry name" value="ornithine cyclodeaminase, domain 1"/>
    <property type="match status" value="1"/>
</dbReference>
<dbReference type="AlphaFoldDB" id="A0A151ZHQ1"/>
<dbReference type="InterPro" id="IPR003462">
    <property type="entry name" value="ODC_Mu_crystall"/>
</dbReference>
<dbReference type="STRING" id="361077.A0A151ZHQ1"/>
<dbReference type="OMA" id="VKIVNVH"/>
<gene>
    <name evidence="2" type="ORF">DLAC_06210</name>
</gene>
<dbReference type="PANTHER" id="PTHR13812">
    <property type="entry name" value="KETIMINE REDUCTASE MU-CRYSTALLIN"/>
    <property type="match status" value="1"/>
</dbReference>
<proteinExistence type="inferred from homology"/>
<reference evidence="2 3" key="1">
    <citation type="submission" date="2015-12" db="EMBL/GenBank/DDBJ databases">
        <title>Dictyostelia acquired genes for synthesis and detection of signals that induce cell-type specialization by lateral gene transfer from prokaryotes.</title>
        <authorList>
            <person name="Gloeckner G."/>
            <person name="Schaap P."/>
        </authorList>
    </citation>
    <scope>NUCLEOTIDE SEQUENCE [LARGE SCALE GENOMIC DNA]</scope>
    <source>
        <strain evidence="2 3">TK</strain>
    </source>
</reference>
<dbReference type="Pfam" id="PF02423">
    <property type="entry name" value="OCD_Mu_crystall"/>
    <property type="match status" value="1"/>
</dbReference>
<protein>
    <recommendedName>
        <fullName evidence="4">Ornithine cyclodeaminase</fullName>
    </recommendedName>
</protein>
<dbReference type="SUPFAM" id="SSF51735">
    <property type="entry name" value="NAD(P)-binding Rossmann-fold domains"/>
    <property type="match status" value="1"/>
</dbReference>
<sequence>MLILTEKDVESLVTFQEIIDINEQVFIKQSKKEVNCPNRIIIGLKDKGNSYFKPALVDDMAVGLKVVSSVPSNQDRGLPNTPATVMLLDPESGVVQCLISATYLTGLRTAAGSAIATKYMAREDTSVMVVFGSGIQADLHIRMILLVRSCIKTVYISSRTVEKVDVLIKELASLYKNVEFINSSAFNVKEVIGKADIIVGASSSKSPLFSGNDVKEGTHLCLVGTSLPDAREIDSVTMVRSKVIVDDYNSCIMAGDISIPIKEGLIDKSHILSELGDLLTGGINPRLLDSNCITLYKSSGTAIQDIATGSLLYQKALQSKTGQFIDMNGK</sequence>
<accession>A0A151ZHQ1</accession>
<keyword evidence="3" id="KW-1185">Reference proteome</keyword>
<organism evidence="2 3">
    <name type="scientific">Tieghemostelium lacteum</name>
    <name type="common">Slime mold</name>
    <name type="synonym">Dictyostelium lacteum</name>
    <dbReference type="NCBI Taxonomy" id="361077"/>
    <lineage>
        <taxon>Eukaryota</taxon>
        <taxon>Amoebozoa</taxon>
        <taxon>Evosea</taxon>
        <taxon>Eumycetozoa</taxon>
        <taxon>Dictyostelia</taxon>
        <taxon>Dictyosteliales</taxon>
        <taxon>Raperosteliaceae</taxon>
        <taxon>Tieghemostelium</taxon>
    </lineage>
</organism>
<dbReference type="GO" id="GO:0005737">
    <property type="term" value="C:cytoplasm"/>
    <property type="evidence" value="ECO:0007669"/>
    <property type="project" value="TreeGrafter"/>
</dbReference>
<evidence type="ECO:0000313" key="3">
    <source>
        <dbReference type="Proteomes" id="UP000076078"/>
    </source>
</evidence>
<evidence type="ECO:0000256" key="1">
    <source>
        <dbReference type="ARBA" id="ARBA00008903"/>
    </source>
</evidence>
<comment type="caution">
    <text evidence="2">The sequence shown here is derived from an EMBL/GenBank/DDBJ whole genome shotgun (WGS) entry which is preliminary data.</text>
</comment>
<evidence type="ECO:0000313" key="2">
    <source>
        <dbReference type="EMBL" id="KYQ93512.1"/>
    </source>
</evidence>
<dbReference type="PIRSF" id="PIRSF001439">
    <property type="entry name" value="CryM"/>
    <property type="match status" value="1"/>
</dbReference>
<dbReference type="FunCoup" id="A0A151ZHQ1">
    <property type="interactions" value="58"/>
</dbReference>
<dbReference type="InterPro" id="IPR036291">
    <property type="entry name" value="NAD(P)-bd_dom_sf"/>
</dbReference>
<dbReference type="InterPro" id="IPR023401">
    <property type="entry name" value="ODC_N"/>
</dbReference>
<name>A0A151ZHQ1_TIELA</name>